<reference evidence="2" key="2">
    <citation type="submission" date="2015-01" db="EMBL/GenBank/DDBJ databases">
        <title>Evolutionary Origins and Diversification of the Mycorrhizal Mutualists.</title>
        <authorList>
            <consortium name="DOE Joint Genome Institute"/>
            <consortium name="Mycorrhizal Genomics Consortium"/>
            <person name="Kohler A."/>
            <person name="Kuo A."/>
            <person name="Nagy L.G."/>
            <person name="Floudas D."/>
            <person name="Copeland A."/>
            <person name="Barry K.W."/>
            <person name="Cichocki N."/>
            <person name="Veneault-Fourrey C."/>
            <person name="LaButti K."/>
            <person name="Lindquist E.A."/>
            <person name="Lipzen A."/>
            <person name="Lundell T."/>
            <person name="Morin E."/>
            <person name="Murat C."/>
            <person name="Riley R."/>
            <person name="Ohm R."/>
            <person name="Sun H."/>
            <person name="Tunlid A."/>
            <person name="Henrissat B."/>
            <person name="Grigoriev I.V."/>
            <person name="Hibbett D.S."/>
            <person name="Martin F."/>
        </authorList>
    </citation>
    <scope>NUCLEOTIDE SEQUENCE [LARGE SCALE GENOMIC DNA]</scope>
    <source>
        <strain evidence="2">441</strain>
    </source>
</reference>
<feature type="non-terminal residue" evidence="1">
    <location>
        <position position="53"/>
    </location>
</feature>
<protein>
    <recommendedName>
        <fullName evidence="3">DDE Tnp4 domain-containing protein</fullName>
    </recommendedName>
</protein>
<reference evidence="1 2" key="1">
    <citation type="submission" date="2014-04" db="EMBL/GenBank/DDBJ databases">
        <authorList>
            <consortium name="DOE Joint Genome Institute"/>
            <person name="Kuo A."/>
            <person name="Kohler A."/>
            <person name="Costa M.D."/>
            <person name="Nagy L.G."/>
            <person name="Floudas D."/>
            <person name="Copeland A."/>
            <person name="Barry K.W."/>
            <person name="Cichocki N."/>
            <person name="Veneault-Fourrey C."/>
            <person name="LaButti K."/>
            <person name="Lindquist E.A."/>
            <person name="Lipzen A."/>
            <person name="Lundell T."/>
            <person name="Morin E."/>
            <person name="Murat C."/>
            <person name="Sun H."/>
            <person name="Tunlid A."/>
            <person name="Henrissat B."/>
            <person name="Grigoriev I.V."/>
            <person name="Hibbett D.S."/>
            <person name="Martin F."/>
            <person name="Nordberg H.P."/>
            <person name="Cantor M.N."/>
            <person name="Hua S.X."/>
        </authorList>
    </citation>
    <scope>NUCLEOTIDE SEQUENCE [LARGE SCALE GENOMIC DNA]</scope>
    <source>
        <strain evidence="1 2">441</strain>
    </source>
</reference>
<evidence type="ECO:0000313" key="2">
    <source>
        <dbReference type="Proteomes" id="UP000054018"/>
    </source>
</evidence>
<dbReference type="EMBL" id="KN833716">
    <property type="protein sequence ID" value="KIK24428.1"/>
    <property type="molecule type" value="Genomic_DNA"/>
</dbReference>
<sequence length="53" mass="6645">FQSLWEMHFQIQNQWDLNFVNMWMWCCLILHNMILKIEEDLGMMSSNIEYMEE</sequence>
<dbReference type="OrthoDB" id="2619330at2759"/>
<accession>A0A0C9ZXP1</accession>
<keyword evidence="2" id="KW-1185">Reference proteome</keyword>
<gene>
    <name evidence="1" type="ORF">PISMIDRAFT_47064</name>
</gene>
<proteinExistence type="predicted"/>
<dbReference type="Proteomes" id="UP000054018">
    <property type="component" value="Unassembled WGS sequence"/>
</dbReference>
<name>A0A0C9ZXP1_9AGAM</name>
<evidence type="ECO:0008006" key="3">
    <source>
        <dbReference type="Google" id="ProtNLM"/>
    </source>
</evidence>
<feature type="non-terminal residue" evidence="1">
    <location>
        <position position="1"/>
    </location>
</feature>
<dbReference type="HOGENOM" id="CLU_201513_1_0_1"/>
<evidence type="ECO:0000313" key="1">
    <source>
        <dbReference type="EMBL" id="KIK24428.1"/>
    </source>
</evidence>
<dbReference type="AlphaFoldDB" id="A0A0C9ZXP1"/>
<organism evidence="1 2">
    <name type="scientific">Pisolithus microcarpus 441</name>
    <dbReference type="NCBI Taxonomy" id="765257"/>
    <lineage>
        <taxon>Eukaryota</taxon>
        <taxon>Fungi</taxon>
        <taxon>Dikarya</taxon>
        <taxon>Basidiomycota</taxon>
        <taxon>Agaricomycotina</taxon>
        <taxon>Agaricomycetes</taxon>
        <taxon>Agaricomycetidae</taxon>
        <taxon>Boletales</taxon>
        <taxon>Sclerodermatineae</taxon>
        <taxon>Pisolithaceae</taxon>
        <taxon>Pisolithus</taxon>
    </lineage>
</organism>